<proteinExistence type="predicted"/>
<evidence type="ECO:0000256" key="13">
    <source>
        <dbReference type="ARBA" id="ARBA00034430"/>
    </source>
</evidence>
<dbReference type="SUPFAM" id="SSF81324">
    <property type="entry name" value="Voltage-gated potassium channels"/>
    <property type="match status" value="1"/>
</dbReference>
<evidence type="ECO:0000256" key="14">
    <source>
        <dbReference type="SAM" id="MobiDB-lite"/>
    </source>
</evidence>
<dbReference type="SUPFAM" id="SSF51735">
    <property type="entry name" value="NAD(P)-binding Rossmann-fold domains"/>
    <property type="match status" value="1"/>
</dbReference>
<feature type="transmembrane region" description="Helical" evidence="15">
    <location>
        <begin position="268"/>
        <end position="286"/>
    </location>
</feature>
<reference evidence="17" key="2">
    <citation type="submission" date="2025-08" db="UniProtKB">
        <authorList>
            <consortium name="Ensembl"/>
        </authorList>
    </citation>
    <scope>IDENTIFICATION</scope>
</reference>
<reference evidence="17 18" key="1">
    <citation type="submission" date="2019-05" db="EMBL/GenBank/DDBJ databases">
        <title>A Chromosome-scale Meerkat (S. suricatta) Genome Assembly.</title>
        <authorList>
            <person name="Dudchenko O."/>
            <person name="Lieberman Aiden E."/>
            <person name="Tung J."/>
            <person name="Barreiro L.B."/>
            <person name="Clutton-Brock T.H."/>
        </authorList>
    </citation>
    <scope>NUCLEOTIDE SEQUENCE [LARGE SCALE GENOMIC DNA]</scope>
</reference>
<dbReference type="AlphaFoldDB" id="A0A673SXS8"/>
<evidence type="ECO:0000256" key="5">
    <source>
        <dbReference type="ARBA" id="ARBA00022826"/>
    </source>
</evidence>
<keyword evidence="8" id="KW-0630">Potassium</keyword>
<comment type="subcellular location">
    <subcellularLocation>
        <location evidence="1">Cell membrane</location>
        <topology evidence="1">Multi-pass membrane protein</topology>
    </subcellularLocation>
</comment>
<feature type="transmembrane region" description="Helical" evidence="15">
    <location>
        <begin position="243"/>
        <end position="261"/>
    </location>
</feature>
<keyword evidence="7" id="KW-0851">Voltage-gated channel</keyword>
<feature type="region of interest" description="Disordered" evidence="14">
    <location>
        <begin position="1074"/>
        <end position="1104"/>
    </location>
</feature>
<keyword evidence="11 15" id="KW-0472">Membrane</keyword>
<feature type="domain" description="RCK N-terminal" evidence="16">
    <location>
        <begin position="663"/>
        <end position="830"/>
    </location>
</feature>
<reference evidence="17" key="3">
    <citation type="submission" date="2025-09" db="UniProtKB">
        <authorList>
            <consortium name="Ensembl"/>
        </authorList>
    </citation>
    <scope>IDENTIFICATION</scope>
</reference>
<dbReference type="PROSITE" id="PS51201">
    <property type="entry name" value="RCK_N"/>
    <property type="match status" value="2"/>
</dbReference>
<feature type="transmembrane region" description="Helical" evidence="15">
    <location>
        <begin position="138"/>
        <end position="155"/>
    </location>
</feature>
<keyword evidence="5" id="KW-0631">Potassium channel</keyword>
<gene>
    <name evidence="17" type="primary">KCNU1</name>
</gene>
<name>A0A673SXS8_SURSU</name>
<feature type="transmembrane region" description="Helical" evidence="15">
    <location>
        <begin position="20"/>
        <end position="46"/>
    </location>
</feature>
<dbReference type="Pfam" id="PF21014">
    <property type="entry name" value="Slowpoke_C"/>
    <property type="match status" value="1"/>
</dbReference>
<dbReference type="GO" id="GO:0005886">
    <property type="term" value="C:plasma membrane"/>
    <property type="evidence" value="ECO:0007669"/>
    <property type="project" value="UniProtKB-SubCell"/>
</dbReference>
<evidence type="ECO:0000256" key="1">
    <source>
        <dbReference type="ARBA" id="ARBA00004651"/>
    </source>
</evidence>
<keyword evidence="12" id="KW-0407">Ion channel</keyword>
<evidence type="ECO:0000313" key="17">
    <source>
        <dbReference type="Ensembl" id="ENSSSUP00005005947.1"/>
    </source>
</evidence>
<dbReference type="PANTHER" id="PTHR10027">
    <property type="entry name" value="CALCIUM-ACTIVATED POTASSIUM CHANNEL ALPHA CHAIN"/>
    <property type="match status" value="1"/>
</dbReference>
<evidence type="ECO:0000256" key="12">
    <source>
        <dbReference type="ARBA" id="ARBA00023303"/>
    </source>
</evidence>
<dbReference type="InterPro" id="IPR003929">
    <property type="entry name" value="K_chnl_BK_asu"/>
</dbReference>
<accession>A0A673SXS8</accession>
<evidence type="ECO:0000259" key="16">
    <source>
        <dbReference type="PROSITE" id="PS51201"/>
    </source>
</evidence>
<protein>
    <submittedName>
        <fullName evidence="17">Potassium calcium-activated channel subfamily U member 1</fullName>
    </submittedName>
</protein>
<keyword evidence="18" id="KW-1185">Reference proteome</keyword>
<evidence type="ECO:0000256" key="2">
    <source>
        <dbReference type="ARBA" id="ARBA00022448"/>
    </source>
</evidence>
<dbReference type="PRINTS" id="PR01449">
    <property type="entry name" value="BKCHANNELA"/>
</dbReference>
<keyword evidence="3" id="KW-0633">Potassium transport</keyword>
<dbReference type="Ensembl" id="ENSSSUT00005006882.1">
    <property type="protein sequence ID" value="ENSSSUP00005005947.1"/>
    <property type="gene ID" value="ENSSSUG00005003485.1"/>
</dbReference>
<evidence type="ECO:0000256" key="9">
    <source>
        <dbReference type="ARBA" id="ARBA00022989"/>
    </source>
</evidence>
<dbReference type="InterPro" id="IPR047871">
    <property type="entry name" value="K_chnl_Slo-like"/>
</dbReference>
<evidence type="ECO:0000256" key="3">
    <source>
        <dbReference type="ARBA" id="ARBA00022538"/>
    </source>
</evidence>
<comment type="catalytic activity">
    <reaction evidence="13">
        <text>K(+)(in) = K(+)(out)</text>
        <dbReference type="Rhea" id="RHEA:29463"/>
        <dbReference type="ChEBI" id="CHEBI:29103"/>
    </reaction>
</comment>
<dbReference type="Pfam" id="PF07885">
    <property type="entry name" value="Ion_trans_2"/>
    <property type="match status" value="1"/>
</dbReference>
<dbReference type="Gene3D" id="1.20.120.350">
    <property type="entry name" value="Voltage-gated potassium channels. Chain C"/>
    <property type="match status" value="1"/>
</dbReference>
<dbReference type="GO" id="GO:0005267">
    <property type="term" value="F:potassium channel activity"/>
    <property type="evidence" value="ECO:0007669"/>
    <property type="project" value="UniProtKB-KW"/>
</dbReference>
<evidence type="ECO:0000256" key="7">
    <source>
        <dbReference type="ARBA" id="ARBA00022882"/>
    </source>
</evidence>
<keyword evidence="6" id="KW-0106">Calcium</keyword>
<dbReference type="Proteomes" id="UP000472268">
    <property type="component" value="Chromosome 1"/>
</dbReference>
<evidence type="ECO:0000256" key="15">
    <source>
        <dbReference type="SAM" id="Phobius"/>
    </source>
</evidence>
<evidence type="ECO:0000256" key="11">
    <source>
        <dbReference type="ARBA" id="ARBA00023136"/>
    </source>
</evidence>
<dbReference type="Pfam" id="PF03493">
    <property type="entry name" value="BK_channel_a"/>
    <property type="match status" value="1"/>
</dbReference>
<dbReference type="Gene3D" id="1.10.287.70">
    <property type="match status" value="1"/>
</dbReference>
<dbReference type="InterPro" id="IPR003148">
    <property type="entry name" value="RCK_N"/>
</dbReference>
<organism evidence="17 18">
    <name type="scientific">Suricata suricatta</name>
    <name type="common">Meerkat</name>
    <dbReference type="NCBI Taxonomy" id="37032"/>
    <lineage>
        <taxon>Eukaryota</taxon>
        <taxon>Metazoa</taxon>
        <taxon>Chordata</taxon>
        <taxon>Craniata</taxon>
        <taxon>Vertebrata</taxon>
        <taxon>Euteleostomi</taxon>
        <taxon>Mammalia</taxon>
        <taxon>Eutheria</taxon>
        <taxon>Laurasiatheria</taxon>
        <taxon>Carnivora</taxon>
        <taxon>Feliformia</taxon>
        <taxon>Herpestidae</taxon>
        <taxon>Suricata</taxon>
    </lineage>
</organism>
<dbReference type="Pfam" id="PF22614">
    <property type="entry name" value="Slo-like_RCK"/>
    <property type="match status" value="2"/>
</dbReference>
<dbReference type="Gene3D" id="3.40.50.720">
    <property type="entry name" value="NAD(P)-binding Rossmann-like Domain"/>
    <property type="match status" value="2"/>
</dbReference>
<evidence type="ECO:0000256" key="6">
    <source>
        <dbReference type="ARBA" id="ARBA00022837"/>
    </source>
</evidence>
<dbReference type="InterPro" id="IPR048735">
    <property type="entry name" value="Slowpoke-like_C"/>
</dbReference>
<sequence>MQQTKETWGRLGRMACTTEVQVAFILSSFVTFFIGLFFLFVFRLLWKAIKKWQNIKATGIILGLLLTQTVGKKHRKSLHLQGLFRNRIEMLLSAQTFVGQVLVIRTFKMHICINCSYFFSSPVGSCSSYEDKTIPIDLTFNVFFSFYFGLRFVAADDKIKFWLEMNSMVDIFTIPPTFISYYLKSNWLGKCIVGISNSVKFSKLLSIVLSTWFTAAGFIHLVENSGDPWLKGRNSQNISYFESIYLVMATTSTVGFGDVVAKTSLGRTFIMFFTLGSLVLFANYIPEMVEIFANKRKYTNSYEVVKGKKFIVVCGNITVDSVTAFLRNFLRHKSGEINIEIVFLGEVPPSLELETLFKCYMAYTTFVSGSALKWEDLRRVAVDSAEACLIIANPLCSDSHAEDISNIMRVLSIKNYNPNTRVIIQILQSHNKVFLPKIPSWNTVDNIICFAELKLGFMAQGCLVPGLCTFLTTLFIEQNKKVSPTQPWQKYFVNGLRNKILTQRLSDDFIGMSFPEVSRLCFVKMRLMLIAIEQKSFLHGCCSLMLNPPADVKLRKNTLGFFIAESSRDVMRAAFYCAKCHSDIFIPELIGKCGCKTKIRHFPGNLPQMFSANSPFSLLRLFLYEPESGSEQLDESGMFHWCKAIAIDRVILKRMDRSKHEFHNHVIACVFGDAHSTLMGLRNFVIPLRASNYTRQELKDIVFIGNLEYLKREWVFLRNFPRLYVLPGSALFPDDLRVANIEECSMCAILSSSPKAESSPALVDTETIMATLNIGSLRIISPSHFPEDPQSFGDFPETPKYRRIPILTELKNPSNIHYIEQLNGLVESFSGTGLHLSTSFATGSVFSGSFLDSLLATAFYNYHVLELLHMLVTGGISSQLAQFLDKSFCGLNQSCTSAVSGRTRCKLGLLSLNETILSDIQPRKTFGQVFCGSLDTFGILCLGLYRMIDEEENNPEQKRGVFIFDFSYRFVITRPPNEFKLLSSDLVFCAIPYNTSCNKVEDTSSQSTYEIVNVVPLASETVTNVTSSPFVGPVNKTTKQSLTTSLHHVEPKTISAGNTKQTFLTHSNKLSSQTYLGETETMRENKKETMKEITENAPASSQSN</sequence>
<dbReference type="InterPro" id="IPR036291">
    <property type="entry name" value="NAD(P)-bd_dom_sf"/>
</dbReference>
<feature type="transmembrane region" description="Helical" evidence="15">
    <location>
        <begin position="204"/>
        <end position="223"/>
    </location>
</feature>
<feature type="domain" description="RCK N-terminal" evidence="16">
    <location>
        <begin position="308"/>
        <end position="448"/>
    </location>
</feature>
<evidence type="ECO:0000256" key="8">
    <source>
        <dbReference type="ARBA" id="ARBA00022958"/>
    </source>
</evidence>
<dbReference type="InterPro" id="IPR027359">
    <property type="entry name" value="Volt_channel_dom_sf"/>
</dbReference>
<dbReference type="PANTHER" id="PTHR10027:SF23">
    <property type="entry name" value="POTASSIUM CHANNEL SUBFAMILY U MEMBER 1"/>
    <property type="match status" value="1"/>
</dbReference>
<evidence type="ECO:0000256" key="4">
    <source>
        <dbReference type="ARBA" id="ARBA00022692"/>
    </source>
</evidence>
<keyword evidence="10" id="KW-0406">Ion transport</keyword>
<dbReference type="GO" id="GO:0034702">
    <property type="term" value="C:monoatomic ion channel complex"/>
    <property type="evidence" value="ECO:0007669"/>
    <property type="project" value="UniProtKB-KW"/>
</dbReference>
<evidence type="ECO:0000256" key="10">
    <source>
        <dbReference type="ARBA" id="ARBA00023065"/>
    </source>
</evidence>
<keyword evidence="2" id="KW-0813">Transport</keyword>
<dbReference type="InterPro" id="IPR013099">
    <property type="entry name" value="K_chnl_dom"/>
</dbReference>
<keyword evidence="4 15" id="KW-0812">Transmembrane</keyword>
<keyword evidence="9 15" id="KW-1133">Transmembrane helix</keyword>
<feature type="compositionally biased region" description="Basic and acidic residues" evidence="14">
    <location>
        <begin position="1080"/>
        <end position="1094"/>
    </location>
</feature>
<evidence type="ECO:0000313" key="18">
    <source>
        <dbReference type="Proteomes" id="UP000472268"/>
    </source>
</evidence>